<evidence type="ECO:0000313" key="2">
    <source>
        <dbReference type="Proteomes" id="UP001166191"/>
    </source>
</evidence>
<evidence type="ECO:0000313" key="1">
    <source>
        <dbReference type="EMBL" id="MBU3032098.1"/>
    </source>
</evidence>
<dbReference type="EMBL" id="JAHKNG010000055">
    <property type="protein sequence ID" value="MBU3032098.1"/>
    <property type="molecule type" value="Genomic_DNA"/>
</dbReference>
<reference evidence="1" key="1">
    <citation type="submission" date="2021-06" db="EMBL/GenBank/DDBJ databases">
        <title>Paracoccus bacterium XHP0099 sp. nov., isolated from the surface waters of the Yellow Sea.</title>
        <authorList>
            <person name="Xue H."/>
            <person name="Zhang D."/>
        </authorList>
    </citation>
    <scope>NUCLEOTIDE SEQUENCE</scope>
    <source>
        <strain evidence="1">XHP0099</strain>
    </source>
</reference>
<proteinExistence type="predicted"/>
<dbReference type="Proteomes" id="UP001166191">
    <property type="component" value="Unassembled WGS sequence"/>
</dbReference>
<protein>
    <submittedName>
        <fullName evidence="1">Uncharacterized protein</fullName>
    </submittedName>
</protein>
<organism evidence="1 2">
    <name type="scientific">Paracoccus marinaquae</name>
    <dbReference type="NCBI Taxonomy" id="2841926"/>
    <lineage>
        <taxon>Bacteria</taxon>
        <taxon>Pseudomonadati</taxon>
        <taxon>Pseudomonadota</taxon>
        <taxon>Alphaproteobacteria</taxon>
        <taxon>Rhodobacterales</taxon>
        <taxon>Paracoccaceae</taxon>
        <taxon>Paracoccus</taxon>
    </lineage>
</organism>
<keyword evidence="2" id="KW-1185">Reference proteome</keyword>
<gene>
    <name evidence="1" type="ORF">KNW02_18545</name>
</gene>
<name>A0ABS6ANC4_9RHOB</name>
<accession>A0ABS6ANC4</accession>
<comment type="caution">
    <text evidence="1">The sequence shown here is derived from an EMBL/GenBank/DDBJ whole genome shotgun (WGS) entry which is preliminary data.</text>
</comment>
<sequence>MNRARPISSSFPLVRALALVALTLFLGVGGAFHPQATLANTPAQASMPAMADPAHAAHSANSVDPASGHCAAAATCLAPAEAAGLRLTAPKAQGFRAAIAGDVAPATPSYGLFRPPRRA</sequence>